<name>A0ABW9B4Y2_9BURK</name>
<dbReference type="Proteomes" id="UP001629230">
    <property type="component" value="Unassembled WGS sequence"/>
</dbReference>
<organism evidence="1 2">
    <name type="scientific">Paraburkholderia dipogonis</name>
    <dbReference type="NCBI Taxonomy" id="1211383"/>
    <lineage>
        <taxon>Bacteria</taxon>
        <taxon>Pseudomonadati</taxon>
        <taxon>Pseudomonadota</taxon>
        <taxon>Betaproteobacteria</taxon>
        <taxon>Burkholderiales</taxon>
        <taxon>Burkholderiaceae</taxon>
        <taxon>Paraburkholderia</taxon>
    </lineage>
</organism>
<sequence>MGERLKAKGVTLTSHFAEDRVAVCGTLSVTMPASMHRDIELGNSPGIALT</sequence>
<evidence type="ECO:0008006" key="3">
    <source>
        <dbReference type="Google" id="ProtNLM"/>
    </source>
</evidence>
<protein>
    <recommendedName>
        <fullName evidence="3">IclR-ED domain-containing protein</fullName>
    </recommendedName>
</protein>
<evidence type="ECO:0000313" key="2">
    <source>
        <dbReference type="Proteomes" id="UP001629230"/>
    </source>
</evidence>
<gene>
    <name evidence="1" type="ORF">PQR57_38810</name>
</gene>
<dbReference type="RefSeq" id="WP_408181350.1">
    <property type="nucleotide sequence ID" value="NZ_JAQQEZ010000049.1"/>
</dbReference>
<proteinExistence type="predicted"/>
<dbReference type="EMBL" id="JAQQEZ010000049">
    <property type="protein sequence ID" value="MFM0006904.1"/>
    <property type="molecule type" value="Genomic_DNA"/>
</dbReference>
<evidence type="ECO:0000313" key="1">
    <source>
        <dbReference type="EMBL" id="MFM0006904.1"/>
    </source>
</evidence>
<comment type="caution">
    <text evidence="1">The sequence shown here is derived from an EMBL/GenBank/DDBJ whole genome shotgun (WGS) entry which is preliminary data.</text>
</comment>
<keyword evidence="2" id="KW-1185">Reference proteome</keyword>
<accession>A0ABW9B4Y2</accession>
<reference evidence="1 2" key="1">
    <citation type="journal article" date="2024" name="Chem. Sci.">
        <title>Discovery of megapolipeptins by genome mining of a Burkholderiales bacteria collection.</title>
        <authorList>
            <person name="Paulo B.S."/>
            <person name="Recchia M.J.J."/>
            <person name="Lee S."/>
            <person name="Fergusson C.H."/>
            <person name="Romanowski S.B."/>
            <person name="Hernandez A."/>
            <person name="Krull N."/>
            <person name="Liu D.Y."/>
            <person name="Cavanagh H."/>
            <person name="Bos A."/>
            <person name="Gray C.A."/>
            <person name="Murphy B.T."/>
            <person name="Linington R.G."/>
            <person name="Eustaquio A.S."/>
        </authorList>
    </citation>
    <scope>NUCLEOTIDE SEQUENCE [LARGE SCALE GENOMIC DNA]</scope>
    <source>
        <strain evidence="1 2">RL17-350-BIC-A</strain>
    </source>
</reference>